<name>A0AAD7A8T9_9AGAR</name>
<keyword evidence="9" id="KW-1185">Reference proteome</keyword>
<evidence type="ECO:0008006" key="10">
    <source>
        <dbReference type="Google" id="ProtNLM"/>
    </source>
</evidence>
<keyword evidence="5" id="KW-0539">Nucleus</keyword>
<dbReference type="Pfam" id="PF05705">
    <property type="entry name" value="DUF829"/>
    <property type="match status" value="1"/>
</dbReference>
<dbReference type="PANTHER" id="PTHR12265">
    <property type="entry name" value="TRANSMEMBRANE PROTEIN 53"/>
    <property type="match status" value="1"/>
</dbReference>
<keyword evidence="3 7" id="KW-1133">Transmembrane helix</keyword>
<protein>
    <recommendedName>
        <fullName evidence="10">Indole-diterpene biosynthesis protein PaxU</fullName>
    </recommendedName>
</protein>
<dbReference type="InterPro" id="IPR029058">
    <property type="entry name" value="AB_hydrolase_fold"/>
</dbReference>
<keyword evidence="2 7" id="KW-0812">Transmembrane</keyword>
<organism evidence="8 9">
    <name type="scientific">Mycena albidolilacea</name>
    <dbReference type="NCBI Taxonomy" id="1033008"/>
    <lineage>
        <taxon>Eukaryota</taxon>
        <taxon>Fungi</taxon>
        <taxon>Dikarya</taxon>
        <taxon>Basidiomycota</taxon>
        <taxon>Agaricomycotina</taxon>
        <taxon>Agaricomycetes</taxon>
        <taxon>Agaricomycetidae</taxon>
        <taxon>Agaricales</taxon>
        <taxon>Marasmiineae</taxon>
        <taxon>Mycenaceae</taxon>
        <taxon>Mycena</taxon>
    </lineage>
</organism>
<dbReference type="Gene3D" id="3.40.50.1820">
    <property type="entry name" value="alpha/beta hydrolase"/>
    <property type="match status" value="1"/>
</dbReference>
<evidence type="ECO:0000256" key="3">
    <source>
        <dbReference type="ARBA" id="ARBA00022989"/>
    </source>
</evidence>
<evidence type="ECO:0000256" key="6">
    <source>
        <dbReference type="ARBA" id="ARBA00034303"/>
    </source>
</evidence>
<dbReference type="Proteomes" id="UP001218218">
    <property type="component" value="Unassembled WGS sequence"/>
</dbReference>
<dbReference type="PANTHER" id="PTHR12265:SF30">
    <property type="entry name" value="TRANSMEMBRANE PROTEIN 53"/>
    <property type="match status" value="1"/>
</dbReference>
<dbReference type="GO" id="GO:0005640">
    <property type="term" value="C:nuclear outer membrane"/>
    <property type="evidence" value="ECO:0007669"/>
    <property type="project" value="UniProtKB-SubCell"/>
</dbReference>
<comment type="caution">
    <text evidence="8">The sequence shown here is derived from an EMBL/GenBank/DDBJ whole genome shotgun (WGS) entry which is preliminary data.</text>
</comment>
<comment type="similarity">
    <text evidence="1">Belongs to the TMEM53 family.</text>
</comment>
<gene>
    <name evidence="8" type="ORF">DFH08DRAFT_858446</name>
</gene>
<comment type="subcellular location">
    <subcellularLocation>
        <location evidence="6">Nucleus outer membrane</location>
        <topology evidence="6">Single-pass membrane protein</topology>
    </subcellularLocation>
</comment>
<sequence>MNRAPFGFVFTIFQIDASPPPVSRMASSSVAGFTSLGQYGYIRGPTSASPPSTDPSVILIFGWMGAELSHLHKYTATYSVLYPTTTIILVRSPLSSFWSSSSGLKARYAPVIAALEALGCLDDRQRILTHSFSNGGATHLIALAGMFSPKPTQTDLKSPSALIIDSAPGGATLGKAMRAVTSPIRNTLVKFLASGAFVLVYALLWIVGHILRNPNPILAMMATLRNPHVLPWIDQRTPRLYIYSKVDKMVPAADIEGHAAQCASEGLDVRKLRFEKSAHVAHARDYPEEYWAAVKNLWADASKGTR</sequence>
<dbReference type="SUPFAM" id="SSF53474">
    <property type="entry name" value="alpha/beta-Hydrolases"/>
    <property type="match status" value="1"/>
</dbReference>
<dbReference type="AlphaFoldDB" id="A0AAD7A8T9"/>
<evidence type="ECO:0000313" key="8">
    <source>
        <dbReference type="EMBL" id="KAJ7352283.1"/>
    </source>
</evidence>
<evidence type="ECO:0000256" key="7">
    <source>
        <dbReference type="SAM" id="Phobius"/>
    </source>
</evidence>
<dbReference type="EMBL" id="JARIHO010000012">
    <property type="protein sequence ID" value="KAJ7352283.1"/>
    <property type="molecule type" value="Genomic_DNA"/>
</dbReference>
<evidence type="ECO:0000313" key="9">
    <source>
        <dbReference type="Proteomes" id="UP001218218"/>
    </source>
</evidence>
<proteinExistence type="inferred from homology"/>
<dbReference type="InterPro" id="IPR008547">
    <property type="entry name" value="DUF829_TMEM53"/>
</dbReference>
<reference evidence="8" key="1">
    <citation type="submission" date="2023-03" db="EMBL/GenBank/DDBJ databases">
        <title>Massive genome expansion in bonnet fungi (Mycena s.s.) driven by repeated elements and novel gene families across ecological guilds.</title>
        <authorList>
            <consortium name="Lawrence Berkeley National Laboratory"/>
            <person name="Harder C.B."/>
            <person name="Miyauchi S."/>
            <person name="Viragh M."/>
            <person name="Kuo A."/>
            <person name="Thoen E."/>
            <person name="Andreopoulos B."/>
            <person name="Lu D."/>
            <person name="Skrede I."/>
            <person name="Drula E."/>
            <person name="Henrissat B."/>
            <person name="Morin E."/>
            <person name="Kohler A."/>
            <person name="Barry K."/>
            <person name="LaButti K."/>
            <person name="Morin E."/>
            <person name="Salamov A."/>
            <person name="Lipzen A."/>
            <person name="Mereny Z."/>
            <person name="Hegedus B."/>
            <person name="Baldrian P."/>
            <person name="Stursova M."/>
            <person name="Weitz H."/>
            <person name="Taylor A."/>
            <person name="Grigoriev I.V."/>
            <person name="Nagy L.G."/>
            <person name="Martin F."/>
            <person name="Kauserud H."/>
        </authorList>
    </citation>
    <scope>NUCLEOTIDE SEQUENCE</scope>
    <source>
        <strain evidence="8">CBHHK002</strain>
    </source>
</reference>
<evidence type="ECO:0000256" key="5">
    <source>
        <dbReference type="ARBA" id="ARBA00023242"/>
    </source>
</evidence>
<evidence type="ECO:0000256" key="1">
    <source>
        <dbReference type="ARBA" id="ARBA00007387"/>
    </source>
</evidence>
<evidence type="ECO:0000256" key="2">
    <source>
        <dbReference type="ARBA" id="ARBA00022692"/>
    </source>
</evidence>
<evidence type="ECO:0000256" key="4">
    <source>
        <dbReference type="ARBA" id="ARBA00023136"/>
    </source>
</evidence>
<accession>A0AAD7A8T9</accession>
<feature type="transmembrane region" description="Helical" evidence="7">
    <location>
        <begin position="191"/>
        <end position="211"/>
    </location>
</feature>
<keyword evidence="4 7" id="KW-0472">Membrane</keyword>